<dbReference type="InterPro" id="IPR050266">
    <property type="entry name" value="AB_hydrolase_sf"/>
</dbReference>
<proteinExistence type="inferred from homology"/>
<dbReference type="Proteomes" id="UP000074914">
    <property type="component" value="Chromosome"/>
</dbReference>
<dbReference type="SUPFAM" id="SSF53474">
    <property type="entry name" value="alpha/beta-Hydrolases"/>
    <property type="match status" value="1"/>
</dbReference>
<organism evidence="5 6">
    <name type="scientific">Collimonas pratensis</name>
    <dbReference type="NCBI Taxonomy" id="279113"/>
    <lineage>
        <taxon>Bacteria</taxon>
        <taxon>Pseudomonadati</taxon>
        <taxon>Pseudomonadota</taxon>
        <taxon>Betaproteobacteria</taxon>
        <taxon>Burkholderiales</taxon>
        <taxon>Oxalobacteraceae</taxon>
        <taxon>Collimonas</taxon>
    </lineage>
</organism>
<evidence type="ECO:0000259" key="4">
    <source>
        <dbReference type="Pfam" id="PF00561"/>
    </source>
</evidence>
<dbReference type="InterPro" id="IPR002410">
    <property type="entry name" value="Peptidase_S33"/>
</dbReference>
<keyword evidence="6" id="KW-1185">Reference proteome</keyword>
<accession>A0ABM5Z1Q6</accession>
<dbReference type="InterPro" id="IPR000073">
    <property type="entry name" value="AB_hydrolase_1"/>
</dbReference>
<name>A0ABM5Z1Q6_9BURK</name>
<dbReference type="PANTHER" id="PTHR43798">
    <property type="entry name" value="MONOACYLGLYCEROL LIPASE"/>
    <property type="match status" value="1"/>
</dbReference>
<dbReference type="PRINTS" id="PR00793">
    <property type="entry name" value="PROAMNOPTASE"/>
</dbReference>
<feature type="domain" description="AB hydrolase-1" evidence="4">
    <location>
        <begin position="101"/>
        <end position="354"/>
    </location>
</feature>
<evidence type="ECO:0000256" key="1">
    <source>
        <dbReference type="ARBA" id="ARBA00010088"/>
    </source>
</evidence>
<gene>
    <name evidence="5" type="ORF">CPter291_0709</name>
</gene>
<reference evidence="5 6" key="1">
    <citation type="submission" date="2015-11" db="EMBL/GenBank/DDBJ databases">
        <title>Exploring the genomic traits of fungus-feeding bacterial genus Collimonas.</title>
        <authorList>
            <person name="Song C."/>
            <person name="Schmidt R."/>
            <person name="de Jager V."/>
            <person name="Krzyzanowska D."/>
            <person name="Jongedijk E."/>
            <person name="Cankar K."/>
            <person name="Beekwilder J."/>
            <person name="van Veen A."/>
            <person name="de Boer W."/>
            <person name="van Veen J.A."/>
            <person name="Garbeva P."/>
        </authorList>
    </citation>
    <scope>NUCLEOTIDE SEQUENCE [LARGE SCALE GENOMIC DNA]</scope>
    <source>
        <strain evidence="5 6">Ter291</strain>
    </source>
</reference>
<dbReference type="PRINTS" id="PR00111">
    <property type="entry name" value="ABHYDROLASE"/>
</dbReference>
<evidence type="ECO:0000313" key="6">
    <source>
        <dbReference type="Proteomes" id="UP000074914"/>
    </source>
</evidence>
<dbReference type="Gene3D" id="3.40.50.1820">
    <property type="entry name" value="alpha/beta hydrolase"/>
    <property type="match status" value="1"/>
</dbReference>
<dbReference type="PANTHER" id="PTHR43798:SF33">
    <property type="entry name" value="HYDROLASE, PUTATIVE (AFU_ORTHOLOGUE AFUA_2G14860)-RELATED"/>
    <property type="match status" value="1"/>
</dbReference>
<keyword evidence="2" id="KW-0378">Hydrolase</keyword>
<evidence type="ECO:0000313" key="5">
    <source>
        <dbReference type="EMBL" id="AMP12993.1"/>
    </source>
</evidence>
<sequence length="386" mass="43068">MHAACHERQAHVMRQYRFTSTNPDKRDKKMKTRSSQSGIKKIAALALTAVMFSWLPASAQTQTQASPETSAKTGIEMHGKGQFAPSRYGKIYYETEGAGSPVFLIAGGPGSSHASFHPWFSRLAAEHTVVYLDNIGRGRSDRLDPKRASEYTVERDAEDIEALRIALGYDRISLLGHSYGGMPALAYALKYPQHVAKLVLSSTMLNAHSWQQNIDSVNFTARNQFPEIWQQLMQLRAHGVKSSAPEYGKLYGETELDIYWRDPDMESKLYSSGDPADAANSDVYLSFIGQDPEWQVGGTMKHYDPRPRMSAFTVPTLVAAGRYDRVGTPRIASEIKAALPAASSRMVVFERSGHRPWVEETDAYFSLLKEFFQSGDDRTVQKVSAQ</sequence>
<evidence type="ECO:0000256" key="2">
    <source>
        <dbReference type="ARBA" id="ARBA00022801"/>
    </source>
</evidence>
<comment type="similarity">
    <text evidence="1">Belongs to the peptidase S33 family.</text>
</comment>
<dbReference type="EMBL" id="CP013236">
    <property type="protein sequence ID" value="AMP12993.1"/>
    <property type="molecule type" value="Genomic_DNA"/>
</dbReference>
<protein>
    <submittedName>
        <fullName evidence="5">Esterase family protein</fullName>
    </submittedName>
</protein>
<evidence type="ECO:0000256" key="3">
    <source>
        <dbReference type="SAM" id="MobiDB-lite"/>
    </source>
</evidence>
<dbReference type="Pfam" id="PF00561">
    <property type="entry name" value="Abhydrolase_1"/>
    <property type="match status" value="1"/>
</dbReference>
<dbReference type="InterPro" id="IPR029058">
    <property type="entry name" value="AB_hydrolase_fold"/>
</dbReference>
<feature type="region of interest" description="Disordered" evidence="3">
    <location>
        <begin position="15"/>
        <end position="35"/>
    </location>
</feature>